<dbReference type="RefSeq" id="WP_119830455.1">
    <property type="nucleotide sequence ID" value="NZ_QYUL01000001.1"/>
</dbReference>
<reference evidence="2 3" key="1">
    <citation type="submission" date="2018-09" db="EMBL/GenBank/DDBJ databases">
        <authorList>
            <person name="Zhu H."/>
        </authorList>
    </citation>
    <scope>NUCLEOTIDE SEQUENCE [LARGE SCALE GENOMIC DNA]</scope>
    <source>
        <strain evidence="2 3">K2W22B-5</strain>
    </source>
</reference>
<evidence type="ECO:0000313" key="3">
    <source>
        <dbReference type="Proteomes" id="UP000283458"/>
    </source>
</evidence>
<evidence type="ECO:0000256" key="1">
    <source>
        <dbReference type="SAM" id="MobiDB-lite"/>
    </source>
</evidence>
<dbReference type="EMBL" id="QYUL01000001">
    <property type="protein sequence ID" value="RJF84824.1"/>
    <property type="molecule type" value="Genomic_DNA"/>
</dbReference>
<feature type="region of interest" description="Disordered" evidence="1">
    <location>
        <begin position="135"/>
        <end position="194"/>
    </location>
</feature>
<gene>
    <name evidence="2" type="ORF">D3877_10115</name>
</gene>
<name>A0A418W4E2_9PROT</name>
<dbReference type="Pfam" id="PF11300">
    <property type="entry name" value="DUF3102"/>
    <property type="match status" value="1"/>
</dbReference>
<keyword evidence="3" id="KW-1185">Reference proteome</keyword>
<comment type="caution">
    <text evidence="2">The sequence shown here is derived from an EMBL/GenBank/DDBJ whole genome shotgun (WGS) entry which is preliminary data.</text>
</comment>
<dbReference type="Proteomes" id="UP000283458">
    <property type="component" value="Unassembled WGS sequence"/>
</dbReference>
<evidence type="ECO:0000313" key="2">
    <source>
        <dbReference type="EMBL" id="RJF84824.1"/>
    </source>
</evidence>
<sequence>MTNARRLGNTRLSMLNAPRALTSRAEFVADIRREWTNALESTVQVGRRLNEAKAALPHGEYEAMVQADLPFGPSTARKLREVAEFVDAGKVPLDQLPEAYSTLYVIATLPEEVREEAVAQGVIRPDVTRAEVEAFKAPKPEPAAGPRPADLFSGAEPPPQRPTGAAIWPNADGPALPPPLIDAESPPPPSVEPPKPVGVQAAINRPWSNAASDPGAILVDWGTGTALTLLVVVPHDPAAADIVRHVIALHNASLGA</sequence>
<feature type="compositionally biased region" description="Pro residues" evidence="1">
    <location>
        <begin position="175"/>
        <end position="194"/>
    </location>
</feature>
<dbReference type="OrthoDB" id="7266764at2"/>
<accession>A0A418W4E2</accession>
<dbReference type="InterPro" id="IPR021451">
    <property type="entry name" value="DUF3102"/>
</dbReference>
<organism evidence="2 3">
    <name type="scientific">Azospirillum cavernae</name>
    <dbReference type="NCBI Taxonomy" id="2320860"/>
    <lineage>
        <taxon>Bacteria</taxon>
        <taxon>Pseudomonadati</taxon>
        <taxon>Pseudomonadota</taxon>
        <taxon>Alphaproteobacteria</taxon>
        <taxon>Rhodospirillales</taxon>
        <taxon>Azospirillaceae</taxon>
        <taxon>Azospirillum</taxon>
    </lineage>
</organism>
<protein>
    <submittedName>
        <fullName evidence="2">DUF3102 domain-containing protein</fullName>
    </submittedName>
</protein>
<dbReference type="AlphaFoldDB" id="A0A418W4E2"/>
<proteinExistence type="predicted"/>